<comment type="caution">
    <text evidence="3">The sequence shown here is derived from an EMBL/GenBank/DDBJ whole genome shotgun (WGS) entry which is preliminary data.</text>
</comment>
<evidence type="ECO:0000256" key="1">
    <source>
        <dbReference type="ARBA" id="ARBA00008791"/>
    </source>
</evidence>
<dbReference type="Pfam" id="PF00582">
    <property type="entry name" value="Usp"/>
    <property type="match status" value="1"/>
</dbReference>
<dbReference type="Gene3D" id="3.40.50.620">
    <property type="entry name" value="HUPs"/>
    <property type="match status" value="1"/>
</dbReference>
<accession>A0A1V2ZXM5</accession>
<dbReference type="OrthoDB" id="5567285at2"/>
<sequence length="163" mass="17533">MLQRVIVAIDFSSASAAALAISRHHCPGATRRLLHVMKPADVARGSAAGAMAGAGSSPLHSKDMRQSAEEQAYARLKEWARDDEECAVAVGSAPEEISRLAEEWDGELIVMGTRGRSQLASMLSGSATEWLVRHASLPVMVVHDVPLSDAMREHLPPGFEQHD</sequence>
<proteinExistence type="inferred from homology"/>
<dbReference type="CDD" id="cd00293">
    <property type="entry name" value="USP-like"/>
    <property type="match status" value="1"/>
</dbReference>
<protein>
    <submittedName>
        <fullName evidence="3">Universal stress protein UspA</fullName>
    </submittedName>
</protein>
<evidence type="ECO:0000313" key="3">
    <source>
        <dbReference type="EMBL" id="OOC09867.1"/>
    </source>
</evidence>
<dbReference type="AlphaFoldDB" id="A0A1V2ZXM5"/>
<dbReference type="InterPro" id="IPR006016">
    <property type="entry name" value="UspA"/>
</dbReference>
<dbReference type="PRINTS" id="PR01438">
    <property type="entry name" value="UNVRSLSTRESS"/>
</dbReference>
<reference evidence="3 4" key="1">
    <citation type="submission" date="2017-02" db="EMBL/GenBank/DDBJ databases">
        <title>Genomic diversity within the haloalkaliphilic genus Thioalkalivibrio.</title>
        <authorList>
            <person name="Ahn A.-C."/>
            <person name="Meier-Kolthoff J."/>
            <person name="Overmars L."/>
            <person name="Richter M."/>
            <person name="Woyke T."/>
            <person name="Sorokin D.Y."/>
            <person name="Muyzer G."/>
        </authorList>
    </citation>
    <scope>NUCLEOTIDE SEQUENCE [LARGE SCALE GENOMIC DNA]</scope>
    <source>
        <strain evidence="3 4">HL17</strain>
    </source>
</reference>
<comment type="similarity">
    <text evidence="1">Belongs to the universal stress protein A family.</text>
</comment>
<dbReference type="RefSeq" id="WP_077244411.1">
    <property type="nucleotide sequence ID" value="NZ_MUZR01000033.1"/>
</dbReference>
<organism evidence="3 4">
    <name type="scientific">Thioalkalivibrio halophilus</name>
    <dbReference type="NCBI Taxonomy" id="252474"/>
    <lineage>
        <taxon>Bacteria</taxon>
        <taxon>Pseudomonadati</taxon>
        <taxon>Pseudomonadota</taxon>
        <taxon>Gammaproteobacteria</taxon>
        <taxon>Chromatiales</taxon>
        <taxon>Ectothiorhodospiraceae</taxon>
        <taxon>Thioalkalivibrio</taxon>
    </lineage>
</organism>
<dbReference type="SUPFAM" id="SSF52402">
    <property type="entry name" value="Adenine nucleotide alpha hydrolases-like"/>
    <property type="match status" value="1"/>
</dbReference>
<dbReference type="Proteomes" id="UP000189177">
    <property type="component" value="Unassembled WGS sequence"/>
</dbReference>
<dbReference type="InterPro" id="IPR006015">
    <property type="entry name" value="Universal_stress_UspA"/>
</dbReference>
<dbReference type="EMBL" id="MUZR01000033">
    <property type="protein sequence ID" value="OOC09867.1"/>
    <property type="molecule type" value="Genomic_DNA"/>
</dbReference>
<evidence type="ECO:0000259" key="2">
    <source>
        <dbReference type="Pfam" id="PF00582"/>
    </source>
</evidence>
<keyword evidence="4" id="KW-1185">Reference proteome</keyword>
<feature type="domain" description="UspA" evidence="2">
    <location>
        <begin position="1"/>
        <end position="143"/>
    </location>
</feature>
<dbReference type="PANTHER" id="PTHR46268">
    <property type="entry name" value="STRESS RESPONSE PROTEIN NHAX"/>
    <property type="match status" value="1"/>
</dbReference>
<name>A0A1V2ZXM5_9GAMM</name>
<evidence type="ECO:0000313" key="4">
    <source>
        <dbReference type="Proteomes" id="UP000189177"/>
    </source>
</evidence>
<dbReference type="PANTHER" id="PTHR46268:SF6">
    <property type="entry name" value="UNIVERSAL STRESS PROTEIN UP12"/>
    <property type="match status" value="1"/>
</dbReference>
<dbReference type="InterPro" id="IPR014729">
    <property type="entry name" value="Rossmann-like_a/b/a_fold"/>
</dbReference>
<dbReference type="STRING" id="252474.B1A74_08750"/>
<gene>
    <name evidence="3" type="ORF">B1A74_08750</name>
</gene>